<dbReference type="InterPro" id="IPR051454">
    <property type="entry name" value="RNA/ubiquinone_mod_enzymes"/>
</dbReference>
<name>F5Y8L4_LEAAZ</name>
<protein>
    <submittedName>
        <fullName evidence="3">Peptidase, U32 family</fullName>
    </submittedName>
</protein>
<evidence type="ECO:0000313" key="4">
    <source>
        <dbReference type="Proteomes" id="UP000009222"/>
    </source>
</evidence>
<dbReference type="AlphaFoldDB" id="F5Y8L4"/>
<organism evidence="3 4">
    <name type="scientific">Leadbettera azotonutricia (strain ATCC BAA-888 / DSM 13862 / ZAS-9)</name>
    <name type="common">Treponema azotonutricium</name>
    <dbReference type="NCBI Taxonomy" id="545695"/>
    <lineage>
        <taxon>Bacteria</taxon>
        <taxon>Pseudomonadati</taxon>
        <taxon>Spirochaetota</taxon>
        <taxon>Spirochaetia</taxon>
        <taxon>Spirochaetales</taxon>
        <taxon>Breznakiellaceae</taxon>
        <taxon>Leadbettera</taxon>
    </lineage>
</organism>
<dbReference type="InParanoid" id="F5Y8L4"/>
<feature type="transmembrane region" description="Helical" evidence="2">
    <location>
        <begin position="169"/>
        <end position="189"/>
    </location>
</feature>
<evidence type="ECO:0000313" key="3">
    <source>
        <dbReference type="EMBL" id="AEF81705.1"/>
    </source>
</evidence>
<dbReference type="MEROPS" id="U32.003"/>
<dbReference type="PANTHER" id="PTHR30217">
    <property type="entry name" value="PEPTIDASE U32 FAMILY"/>
    <property type="match status" value="1"/>
</dbReference>
<proteinExistence type="predicted"/>
<dbReference type="HOGENOM" id="CLU_011540_4_1_12"/>
<dbReference type="KEGG" id="taz:TREAZ_2244"/>
<feature type="region of interest" description="Disordered" evidence="1">
    <location>
        <begin position="429"/>
        <end position="462"/>
    </location>
</feature>
<dbReference type="eggNOG" id="COG0826">
    <property type="taxonomic scope" value="Bacteria"/>
</dbReference>
<dbReference type="EMBL" id="CP001841">
    <property type="protein sequence ID" value="AEF81705.1"/>
    <property type="molecule type" value="Genomic_DNA"/>
</dbReference>
<dbReference type="RefSeq" id="WP_015709808.1">
    <property type="nucleotide sequence ID" value="NC_015577.1"/>
</dbReference>
<gene>
    <name evidence="3" type="ordered locus">TREAZ_2244</name>
</gene>
<dbReference type="InterPro" id="IPR001539">
    <property type="entry name" value="Peptidase_U32"/>
</dbReference>
<keyword evidence="2" id="KW-0812">Transmembrane</keyword>
<keyword evidence="2" id="KW-1133">Transmembrane helix</keyword>
<sequence>MMAQNNDTMKAELLAPAGSPEALDAAIGEGADAVYLGLKNFNARLRSANFAYSQFEGCLKALHRMGRKIYVTVNTVFEQREADRLYQLLKYLNSLGPDGILVQDFGVIAMVRDNFPALKLHASTQMNIASARGVNLLSRYGFSRAVLARELSLDEIRGIRSNTNMELEIFVHGALCMSVSGLCLFSSYLGGKSANRGMCTQACRRFYRKDGENGQASSGGPGSEGYFFSPADLELIGHIPSLVDAGVNSFKIEGRMKSAEYVGAVVSAYRLVLDSIGSGREEEAIKEARGILQNDFARAKTAYLIGGLENRSNGTDSDSIAANFFDWLNPDQSGGTGIPLGRLLKTKGEGETNWGLIAAGPLLPQAGDSVRLHKADDSGRASHKVQDVESEGAEGCWITIPEGFGAGDSVYLIQTKAMNRRYTPVIPHNLDNFKRSPGRDTAPLPQLRPFKNPGRANRGKARPDFPEGLYVQVSRLEDLYIVQANRPVKAMVNYHHRLLSRLLGNQKQPLPFVPKDIIIVLDPFFPQAKEAELAEDVAALMNKGYCCFVANNPGHFSLFRESGAALISGPWLYVFNQWAYGFINSNGADYFISPLENNRQNLERTFPREGSSPGRRALAFITVYSKPSLFRIRADLGSAYKSGKSWGKSLGKFSGGQDESFVLDTQPEGSLVFPQKPFYIADKIPFLREAGFSRFILDLGGGISSNSLKKNEYKDLVNTVANAVPLKGSGRFNWKDGFFRVEESPRTGGNS</sequence>
<accession>F5Y8L4</accession>
<dbReference type="Pfam" id="PF01136">
    <property type="entry name" value="Peptidase_U32"/>
    <property type="match status" value="1"/>
</dbReference>
<dbReference type="STRING" id="545695.TREAZ_2244"/>
<keyword evidence="4" id="KW-1185">Reference proteome</keyword>
<dbReference type="PANTHER" id="PTHR30217:SF10">
    <property type="entry name" value="23S RRNA 5-HYDROXYCYTIDINE C2501 SYNTHASE"/>
    <property type="match status" value="1"/>
</dbReference>
<keyword evidence="2" id="KW-0472">Membrane</keyword>
<evidence type="ECO:0000256" key="2">
    <source>
        <dbReference type="SAM" id="Phobius"/>
    </source>
</evidence>
<reference evidence="4" key="1">
    <citation type="submission" date="2009-12" db="EMBL/GenBank/DDBJ databases">
        <title>Complete sequence of Treponema azotonutricium strain ZAS-9.</title>
        <authorList>
            <person name="Tetu S.G."/>
            <person name="Matson E."/>
            <person name="Ren Q."/>
            <person name="Seshadri R."/>
            <person name="Elbourne L."/>
            <person name="Hassan K.A."/>
            <person name="Durkin A."/>
            <person name="Radune D."/>
            <person name="Mohamoud Y."/>
            <person name="Shay R."/>
            <person name="Jin S."/>
            <person name="Zhang X."/>
            <person name="Lucey K."/>
            <person name="Ballor N.R."/>
            <person name="Ottesen E."/>
            <person name="Rosenthal R."/>
            <person name="Allen A."/>
            <person name="Leadbetter J.R."/>
            <person name="Paulsen I.T."/>
        </authorList>
    </citation>
    <scope>NUCLEOTIDE SEQUENCE [LARGE SCALE GENOMIC DNA]</scope>
    <source>
        <strain evidence="4">ATCC BAA-888 / DSM 13862 / ZAS-9</strain>
    </source>
</reference>
<reference evidence="3 4" key="2">
    <citation type="journal article" date="2011" name="ISME J.">
        <title>RNA-seq reveals cooperative metabolic interactions between two termite-gut spirochete species in co-culture.</title>
        <authorList>
            <person name="Rosenthal A.Z."/>
            <person name="Matson E.G."/>
            <person name="Eldar A."/>
            <person name="Leadbetter J.R."/>
        </authorList>
    </citation>
    <scope>NUCLEOTIDE SEQUENCE [LARGE SCALE GENOMIC DNA]</scope>
    <source>
        <strain evidence="4">ATCC BAA-888 / DSM 13862 / ZAS-9</strain>
    </source>
</reference>
<dbReference type="Proteomes" id="UP000009222">
    <property type="component" value="Chromosome"/>
</dbReference>
<evidence type="ECO:0000256" key="1">
    <source>
        <dbReference type="SAM" id="MobiDB-lite"/>
    </source>
</evidence>